<dbReference type="Proteomes" id="UP000580891">
    <property type="component" value="Unassembled WGS sequence"/>
</dbReference>
<keyword evidence="3" id="KW-1185">Reference proteome</keyword>
<feature type="compositionally biased region" description="Polar residues" evidence="1">
    <location>
        <begin position="41"/>
        <end position="51"/>
    </location>
</feature>
<dbReference type="AlphaFoldDB" id="A0A7W0BW82"/>
<evidence type="ECO:0008006" key="4">
    <source>
        <dbReference type="Google" id="ProtNLM"/>
    </source>
</evidence>
<feature type="region of interest" description="Disordered" evidence="1">
    <location>
        <begin position="32"/>
        <end position="51"/>
    </location>
</feature>
<sequence>MKRKAGFDAAKTNNKTPKESLPNDEVAAQYAGGEDMIRGANRNSKQGRQGE</sequence>
<dbReference type="EMBL" id="JACDUU010000008">
    <property type="protein sequence ID" value="MBA2872708.1"/>
    <property type="molecule type" value="Genomic_DNA"/>
</dbReference>
<gene>
    <name evidence="2" type="ORF">HNQ85_003020</name>
</gene>
<proteinExistence type="predicted"/>
<accession>A0A7W0BW82</accession>
<evidence type="ECO:0000313" key="3">
    <source>
        <dbReference type="Proteomes" id="UP000580891"/>
    </source>
</evidence>
<protein>
    <recommendedName>
        <fullName evidence="4">Stage 0 sporulation regulatory protein</fullName>
    </recommendedName>
</protein>
<name>A0A7W0BW82_9BACL</name>
<reference evidence="2 3" key="1">
    <citation type="submission" date="2020-07" db="EMBL/GenBank/DDBJ databases">
        <title>Genomic Encyclopedia of Type Strains, Phase IV (KMG-IV): sequencing the most valuable type-strain genomes for metagenomic binning, comparative biology and taxonomic classification.</title>
        <authorList>
            <person name="Goeker M."/>
        </authorList>
    </citation>
    <scope>NUCLEOTIDE SEQUENCE [LARGE SCALE GENOMIC DNA]</scope>
    <source>
        <strain evidence="2 3">DSM 25220</strain>
    </source>
</reference>
<evidence type="ECO:0000313" key="2">
    <source>
        <dbReference type="EMBL" id="MBA2872708.1"/>
    </source>
</evidence>
<organism evidence="2 3">
    <name type="scientific">[Anoxybacillus] calidus</name>
    <dbReference type="NCBI Taxonomy" id="575178"/>
    <lineage>
        <taxon>Bacteria</taxon>
        <taxon>Bacillati</taxon>
        <taxon>Bacillota</taxon>
        <taxon>Bacilli</taxon>
        <taxon>Bacillales</taxon>
        <taxon>Anoxybacillaceae</taxon>
        <taxon>Paranoxybacillus</taxon>
    </lineage>
</organism>
<comment type="caution">
    <text evidence="2">The sequence shown here is derived from an EMBL/GenBank/DDBJ whole genome shotgun (WGS) entry which is preliminary data.</text>
</comment>
<feature type="region of interest" description="Disordered" evidence="1">
    <location>
        <begin position="1"/>
        <end position="24"/>
    </location>
</feature>
<dbReference type="RefSeq" id="WP_181538464.1">
    <property type="nucleotide sequence ID" value="NZ_JACDUU010000008.1"/>
</dbReference>
<evidence type="ECO:0000256" key="1">
    <source>
        <dbReference type="SAM" id="MobiDB-lite"/>
    </source>
</evidence>